<organism evidence="2 3">
    <name type="scientific">Streptomyces caniferus</name>
    <dbReference type="NCBI Taxonomy" id="285557"/>
    <lineage>
        <taxon>Bacteria</taxon>
        <taxon>Bacillati</taxon>
        <taxon>Actinomycetota</taxon>
        <taxon>Actinomycetes</taxon>
        <taxon>Kitasatosporales</taxon>
        <taxon>Streptomycetaceae</taxon>
        <taxon>Streptomyces</taxon>
    </lineage>
</organism>
<comment type="caution">
    <text evidence="2">The sequence shown here is derived from an EMBL/GenBank/DDBJ whole genome shotgun (WGS) entry which is preliminary data.</text>
</comment>
<protein>
    <submittedName>
        <fullName evidence="2">Uncharacterized protein</fullName>
    </submittedName>
</protein>
<accession>A0A640S9B4</accession>
<keyword evidence="1" id="KW-1133">Transmembrane helix</keyword>
<keyword evidence="1" id="KW-0812">Transmembrane</keyword>
<evidence type="ECO:0000256" key="1">
    <source>
        <dbReference type="SAM" id="Phobius"/>
    </source>
</evidence>
<evidence type="ECO:0000313" key="3">
    <source>
        <dbReference type="Proteomes" id="UP000435837"/>
    </source>
</evidence>
<feature type="transmembrane region" description="Helical" evidence="1">
    <location>
        <begin position="47"/>
        <end position="65"/>
    </location>
</feature>
<reference evidence="2 3" key="1">
    <citation type="submission" date="2019-12" db="EMBL/GenBank/DDBJ databases">
        <title>Whole genome shotgun sequence of Streptomyces caniferus NBRC 15389.</title>
        <authorList>
            <person name="Ichikawa N."/>
            <person name="Kimura A."/>
            <person name="Kitahashi Y."/>
            <person name="Komaki H."/>
            <person name="Tamura T."/>
        </authorList>
    </citation>
    <scope>NUCLEOTIDE SEQUENCE [LARGE SCALE GENOMIC DNA]</scope>
    <source>
        <strain evidence="2 3">NBRC 15389</strain>
    </source>
</reference>
<dbReference type="AlphaFoldDB" id="A0A640S9B4"/>
<evidence type="ECO:0000313" key="2">
    <source>
        <dbReference type="EMBL" id="GFE07006.1"/>
    </source>
</evidence>
<proteinExistence type="predicted"/>
<sequence>MDVAAALTLVFVSGDLTGAVAVLAMDAPAAAVRDAANLLHIDVDHVPGAASGYFLLFSVALAVGVDEPAAVQPERDQVPRYRAATERDTFGLELNAIRAADHL</sequence>
<name>A0A640S9B4_9ACTN</name>
<gene>
    <name evidence="2" type="ORF">Scani_32740</name>
</gene>
<dbReference type="EMBL" id="BLIN01000003">
    <property type="protein sequence ID" value="GFE07006.1"/>
    <property type="molecule type" value="Genomic_DNA"/>
</dbReference>
<keyword evidence="1" id="KW-0472">Membrane</keyword>
<dbReference type="Proteomes" id="UP000435837">
    <property type="component" value="Unassembled WGS sequence"/>
</dbReference>